<dbReference type="PANTHER" id="PTHR34387:SF2">
    <property type="entry name" value="SLR1258 PROTEIN"/>
    <property type="match status" value="1"/>
</dbReference>
<comment type="caution">
    <text evidence="2">The sequence shown here is derived from an EMBL/GenBank/DDBJ whole genome shotgun (WGS) entry which is preliminary data.</text>
</comment>
<proteinExistence type="predicted"/>
<dbReference type="Pfam" id="PF04402">
    <property type="entry name" value="SIMPL"/>
    <property type="match status" value="1"/>
</dbReference>
<gene>
    <name evidence="2" type="ORF">GCM10009021_01200</name>
</gene>
<keyword evidence="3" id="KW-1185">Reference proteome</keyword>
<accession>A0A830G7F8</accession>
<dbReference type="EMBL" id="BMOQ01000001">
    <property type="protein sequence ID" value="GGN06021.1"/>
    <property type="molecule type" value="Genomic_DNA"/>
</dbReference>
<feature type="compositionally biased region" description="Low complexity" evidence="1">
    <location>
        <begin position="33"/>
        <end position="43"/>
    </location>
</feature>
<dbReference type="Gene3D" id="3.30.110.170">
    <property type="entry name" value="Protein of unknown function (DUF541), domain 1"/>
    <property type="match status" value="1"/>
</dbReference>
<dbReference type="Gene3D" id="3.30.70.2970">
    <property type="entry name" value="Protein of unknown function (DUF541), domain 2"/>
    <property type="match status" value="1"/>
</dbReference>
<dbReference type="PANTHER" id="PTHR34387">
    <property type="entry name" value="SLR1258 PROTEIN"/>
    <property type="match status" value="1"/>
</dbReference>
<dbReference type="InterPro" id="IPR052022">
    <property type="entry name" value="26kDa_periplasmic_antigen"/>
</dbReference>
<dbReference type="GO" id="GO:0006974">
    <property type="term" value="P:DNA damage response"/>
    <property type="evidence" value="ECO:0007669"/>
    <property type="project" value="TreeGrafter"/>
</dbReference>
<dbReference type="InterPro" id="IPR007497">
    <property type="entry name" value="SIMPL/DUF541"/>
</dbReference>
<evidence type="ECO:0000313" key="2">
    <source>
        <dbReference type="EMBL" id="GGN06021.1"/>
    </source>
</evidence>
<name>A0A830G7F8_9EURY</name>
<dbReference type="OrthoDB" id="12132at2157"/>
<reference evidence="2 3" key="1">
    <citation type="journal article" date="2019" name="Int. J. Syst. Evol. Microbiol.">
        <title>The Global Catalogue of Microorganisms (GCM) 10K type strain sequencing project: providing services to taxonomists for standard genome sequencing and annotation.</title>
        <authorList>
            <consortium name="The Broad Institute Genomics Platform"/>
            <consortium name="The Broad Institute Genome Sequencing Center for Infectious Disease"/>
            <person name="Wu L."/>
            <person name="Ma J."/>
        </authorList>
    </citation>
    <scope>NUCLEOTIDE SEQUENCE [LARGE SCALE GENOMIC DNA]</scope>
    <source>
        <strain evidence="2 3">JCM 16331</strain>
    </source>
</reference>
<organism evidence="2 3">
    <name type="scientific">Halarchaeum nitratireducens</name>
    <dbReference type="NCBI Taxonomy" id="489913"/>
    <lineage>
        <taxon>Archaea</taxon>
        <taxon>Methanobacteriati</taxon>
        <taxon>Methanobacteriota</taxon>
        <taxon>Stenosarchaea group</taxon>
        <taxon>Halobacteria</taxon>
        <taxon>Halobacteriales</taxon>
        <taxon>Halobacteriaceae</taxon>
    </lineage>
</organism>
<dbReference type="Proteomes" id="UP000608850">
    <property type="component" value="Unassembled WGS sequence"/>
</dbReference>
<dbReference type="AlphaFoldDB" id="A0A830G7F8"/>
<evidence type="ECO:0000256" key="1">
    <source>
        <dbReference type="SAM" id="MobiDB-lite"/>
    </source>
</evidence>
<sequence>MRRNATFVLLALLTVVGVGIAGVAAAGTGGGTAPAPAQTASPADQTSNATTIDVSASGSASADPDQAVVSVAVTAHADSADDARVAVARNTSSLREALADAGVASDDIETTAYRVRERTVNNEDGTTTTDGYEAVHAFAVTVQDPDRAGDVLDAAVAGGANRVDGVRFTLSSETRADLRSEAIHAAMDDARSQADAAADAAGLSVTGLKTVSVGGGYGPVAYETATSGGASADRTVIDDAPVSVSVSVQTTYTAA</sequence>
<evidence type="ECO:0000313" key="3">
    <source>
        <dbReference type="Proteomes" id="UP000608850"/>
    </source>
</evidence>
<feature type="region of interest" description="Disordered" evidence="1">
    <location>
        <begin position="28"/>
        <end position="48"/>
    </location>
</feature>
<protein>
    <recommendedName>
        <fullName evidence="4">DUF541 domain-containing protein</fullName>
    </recommendedName>
</protein>
<evidence type="ECO:0008006" key="4">
    <source>
        <dbReference type="Google" id="ProtNLM"/>
    </source>
</evidence>
<dbReference type="RefSeq" id="WP_188876392.1">
    <property type="nucleotide sequence ID" value="NZ_BMOQ01000001.1"/>
</dbReference>